<comment type="caution">
    <text evidence="1">The sequence shown here is derived from an EMBL/GenBank/DDBJ whole genome shotgun (WGS) entry which is preliminary data.</text>
</comment>
<proteinExistence type="predicted"/>
<dbReference type="Proteomes" id="UP001438707">
    <property type="component" value="Unassembled WGS sequence"/>
</dbReference>
<evidence type="ECO:0000313" key="2">
    <source>
        <dbReference type="Proteomes" id="UP001438707"/>
    </source>
</evidence>
<reference evidence="1 2" key="1">
    <citation type="journal article" date="2024" name="Nat. Commun.">
        <title>Phylogenomics reveals the evolutionary origins of lichenization in chlorophyte algae.</title>
        <authorList>
            <person name="Puginier C."/>
            <person name="Libourel C."/>
            <person name="Otte J."/>
            <person name="Skaloud P."/>
            <person name="Haon M."/>
            <person name="Grisel S."/>
            <person name="Petersen M."/>
            <person name="Berrin J.G."/>
            <person name="Delaux P.M."/>
            <person name="Dal Grande F."/>
            <person name="Keller J."/>
        </authorList>
    </citation>
    <scope>NUCLEOTIDE SEQUENCE [LARGE SCALE GENOMIC DNA]</scope>
    <source>
        <strain evidence="1 2">SAG 2145</strain>
    </source>
</reference>
<name>A0AAW1RS88_9CHLO</name>
<protein>
    <submittedName>
        <fullName evidence="1">Uncharacterized protein</fullName>
    </submittedName>
</protein>
<accession>A0AAW1RS88</accession>
<dbReference type="EMBL" id="JALJOS010000007">
    <property type="protein sequence ID" value="KAK9836559.1"/>
    <property type="molecule type" value="Genomic_DNA"/>
</dbReference>
<dbReference type="AlphaFoldDB" id="A0AAW1RS88"/>
<gene>
    <name evidence="1" type="ORF">WJX74_003119</name>
</gene>
<keyword evidence="2" id="KW-1185">Reference proteome</keyword>
<sequence length="69" mass="7613">MTHLVTAQQLQMPLPLFLCLSVPDITGLARESATQLTLSLQVRNLSIYGRPAESLQVFMEHTLKSDTAS</sequence>
<organism evidence="1 2">
    <name type="scientific">Apatococcus lobatus</name>
    <dbReference type="NCBI Taxonomy" id="904363"/>
    <lineage>
        <taxon>Eukaryota</taxon>
        <taxon>Viridiplantae</taxon>
        <taxon>Chlorophyta</taxon>
        <taxon>core chlorophytes</taxon>
        <taxon>Trebouxiophyceae</taxon>
        <taxon>Chlorellales</taxon>
        <taxon>Chlorellaceae</taxon>
        <taxon>Apatococcus</taxon>
    </lineage>
</organism>
<evidence type="ECO:0000313" key="1">
    <source>
        <dbReference type="EMBL" id="KAK9836559.1"/>
    </source>
</evidence>